<dbReference type="Proteomes" id="UP000632659">
    <property type="component" value="Unassembled WGS sequence"/>
</dbReference>
<reference evidence="4" key="1">
    <citation type="submission" date="2020-08" db="EMBL/GenBank/DDBJ databases">
        <title>Genome public.</title>
        <authorList>
            <person name="Liu C."/>
            <person name="Sun Q."/>
        </authorList>
    </citation>
    <scope>NUCLEOTIDE SEQUENCE</scope>
    <source>
        <strain evidence="4">NSJ-15</strain>
    </source>
</reference>
<evidence type="ECO:0000256" key="1">
    <source>
        <dbReference type="ARBA" id="ARBA00004328"/>
    </source>
</evidence>
<keyword evidence="5" id="KW-1185">Reference proteome</keyword>
<dbReference type="InterPro" id="IPR054612">
    <property type="entry name" value="Phage_capsid-like_C"/>
</dbReference>
<dbReference type="AlphaFoldDB" id="A0A8J6P3N1"/>
<feature type="domain" description="Phage capsid-like C-terminal" evidence="3">
    <location>
        <begin position="119"/>
        <end position="375"/>
    </location>
</feature>
<comment type="subcellular location">
    <subcellularLocation>
        <location evidence="1">Virion</location>
    </subcellularLocation>
</comment>
<dbReference type="EMBL" id="JACRTL010000012">
    <property type="protein sequence ID" value="MBC8612081.1"/>
    <property type="molecule type" value="Genomic_DNA"/>
</dbReference>
<dbReference type="Pfam" id="PF05065">
    <property type="entry name" value="Phage_capsid"/>
    <property type="match status" value="1"/>
</dbReference>
<feature type="coiled-coil region" evidence="2">
    <location>
        <begin position="24"/>
        <end position="54"/>
    </location>
</feature>
<organism evidence="4 5">
    <name type="scientific">Massiliimalia timonensis</name>
    <dbReference type="NCBI Taxonomy" id="1987501"/>
    <lineage>
        <taxon>Bacteria</taxon>
        <taxon>Bacillati</taxon>
        <taxon>Bacillota</taxon>
        <taxon>Clostridia</taxon>
        <taxon>Eubacteriales</taxon>
        <taxon>Oscillospiraceae</taxon>
        <taxon>Massiliimalia</taxon>
    </lineage>
</organism>
<name>A0A8J6P3N1_9FIRM</name>
<sequence length="381" mass="42688">MNRIEEIDKRLSEIKAELDGDCDVDALEKEVRGLKEERKTLMDMLEKRKQLQNEVANGAGEVIRGFKPETEEKRYDASSPEYKTAWLKNMAMDSRGKKLFGDLTKEERAAFTFTTANTGEVVPTEIMNRIVSLVDNDSPMYDDSFKSNLVYGFEIPRLKSIDAGDAKNVTEGVANDDEQDTFDSIALPGVEIKKHIVMSRKMQFQSIQAFEDWVVTHLAERIRVAKETYILSQLAKSGTVGIDSGNVISAAACTDEEIRKALGLLRGSGERVLYANSNFIWNTLAGLETTEGDKLFIPNPMADPLVEGRVYGTAVKRDSNIPDDTFYIGYPKKILSNEFILFDITPQIEDKTLNRIFVGYSLFDAGLEDPKAFVKWSKSGG</sequence>
<accession>A0A8J6P3N1</accession>
<gene>
    <name evidence="4" type="ORF">H8702_13365</name>
</gene>
<dbReference type="RefSeq" id="WP_187536903.1">
    <property type="nucleotide sequence ID" value="NZ_JACRTL010000012.1"/>
</dbReference>
<evidence type="ECO:0000259" key="3">
    <source>
        <dbReference type="Pfam" id="PF05065"/>
    </source>
</evidence>
<dbReference type="NCBIfam" id="TIGR01554">
    <property type="entry name" value="major_cap_HK97"/>
    <property type="match status" value="1"/>
</dbReference>
<dbReference type="InterPro" id="IPR024455">
    <property type="entry name" value="Phage_capsid"/>
</dbReference>
<keyword evidence="2" id="KW-0175">Coiled coil</keyword>
<evidence type="ECO:0000313" key="5">
    <source>
        <dbReference type="Proteomes" id="UP000632659"/>
    </source>
</evidence>
<proteinExistence type="predicted"/>
<dbReference type="SUPFAM" id="SSF56563">
    <property type="entry name" value="Major capsid protein gp5"/>
    <property type="match status" value="1"/>
</dbReference>
<protein>
    <submittedName>
        <fullName evidence="4">Phage major capsid protein</fullName>
    </submittedName>
</protein>
<comment type="caution">
    <text evidence="4">The sequence shown here is derived from an EMBL/GenBank/DDBJ whole genome shotgun (WGS) entry which is preliminary data.</text>
</comment>
<evidence type="ECO:0000256" key="2">
    <source>
        <dbReference type="SAM" id="Coils"/>
    </source>
</evidence>
<evidence type="ECO:0000313" key="4">
    <source>
        <dbReference type="EMBL" id="MBC8612081.1"/>
    </source>
</evidence>